<evidence type="ECO:0000259" key="2">
    <source>
        <dbReference type="PROSITE" id="PS50837"/>
    </source>
</evidence>
<evidence type="ECO:0000313" key="3">
    <source>
        <dbReference type="EMBL" id="GAA2047448.1"/>
    </source>
</evidence>
<dbReference type="Proteomes" id="UP001500751">
    <property type="component" value="Unassembled WGS sequence"/>
</dbReference>
<gene>
    <name evidence="3" type="ORF">GCM10009839_60740</name>
</gene>
<dbReference type="RefSeq" id="WP_344669104.1">
    <property type="nucleotide sequence ID" value="NZ_BAAAQN010000043.1"/>
</dbReference>
<dbReference type="PROSITE" id="PS50837">
    <property type="entry name" value="NACHT"/>
    <property type="match status" value="1"/>
</dbReference>
<dbReference type="Pfam" id="PF05729">
    <property type="entry name" value="NACHT"/>
    <property type="match status" value="1"/>
</dbReference>
<organism evidence="3 4">
    <name type="scientific">Catenulispora yoronensis</name>
    <dbReference type="NCBI Taxonomy" id="450799"/>
    <lineage>
        <taxon>Bacteria</taxon>
        <taxon>Bacillati</taxon>
        <taxon>Actinomycetota</taxon>
        <taxon>Actinomycetes</taxon>
        <taxon>Catenulisporales</taxon>
        <taxon>Catenulisporaceae</taxon>
        <taxon>Catenulispora</taxon>
    </lineage>
</organism>
<accession>A0ABP5GIS2</accession>
<evidence type="ECO:0000256" key="1">
    <source>
        <dbReference type="SAM" id="MobiDB-lite"/>
    </source>
</evidence>
<feature type="region of interest" description="Disordered" evidence="1">
    <location>
        <begin position="603"/>
        <end position="655"/>
    </location>
</feature>
<keyword evidence="4" id="KW-1185">Reference proteome</keyword>
<protein>
    <recommendedName>
        <fullName evidence="2">NACHT domain-containing protein</fullName>
    </recommendedName>
</protein>
<dbReference type="InterPro" id="IPR054547">
    <property type="entry name" value="NNH1"/>
</dbReference>
<dbReference type="PANTHER" id="PTHR46844:SF1">
    <property type="entry name" value="SLR5058 PROTEIN"/>
    <property type="match status" value="1"/>
</dbReference>
<comment type="caution">
    <text evidence="3">The sequence shown here is derived from an EMBL/GenBank/DDBJ whole genome shotgun (WGS) entry which is preliminary data.</text>
</comment>
<dbReference type="EMBL" id="BAAAQN010000043">
    <property type="protein sequence ID" value="GAA2047448.1"/>
    <property type="molecule type" value="Genomic_DNA"/>
</dbReference>
<feature type="compositionally biased region" description="Low complexity" evidence="1">
    <location>
        <begin position="603"/>
        <end position="637"/>
    </location>
</feature>
<evidence type="ECO:0000313" key="4">
    <source>
        <dbReference type="Proteomes" id="UP001500751"/>
    </source>
</evidence>
<dbReference type="PANTHER" id="PTHR46844">
    <property type="entry name" value="SLR5058 PROTEIN"/>
    <property type="match status" value="1"/>
</dbReference>
<name>A0ABP5GIS2_9ACTN</name>
<reference evidence="4" key="1">
    <citation type="journal article" date="2019" name="Int. J. Syst. Evol. Microbiol.">
        <title>The Global Catalogue of Microorganisms (GCM) 10K type strain sequencing project: providing services to taxonomists for standard genome sequencing and annotation.</title>
        <authorList>
            <consortium name="The Broad Institute Genomics Platform"/>
            <consortium name="The Broad Institute Genome Sequencing Center for Infectious Disease"/>
            <person name="Wu L."/>
            <person name="Ma J."/>
        </authorList>
    </citation>
    <scope>NUCLEOTIDE SEQUENCE [LARGE SCALE GENOMIC DNA]</scope>
    <source>
        <strain evidence="4">JCM 16014</strain>
    </source>
</reference>
<dbReference type="Gene3D" id="3.40.50.300">
    <property type="entry name" value="P-loop containing nucleotide triphosphate hydrolases"/>
    <property type="match status" value="1"/>
</dbReference>
<dbReference type="InterPro" id="IPR027417">
    <property type="entry name" value="P-loop_NTPase"/>
</dbReference>
<feature type="domain" description="NACHT" evidence="2">
    <location>
        <begin position="275"/>
        <end position="401"/>
    </location>
</feature>
<proteinExistence type="predicted"/>
<dbReference type="Pfam" id="PF22733">
    <property type="entry name" value="NNH1"/>
    <property type="match status" value="1"/>
</dbReference>
<sequence length="655" mass="72341">MEPISAATAGLIERAVKVAARQAAKVLSTGPVDGAKLPELLRGRRGKKIKVSVVPGLERAKRSITPADFERFVRALFKEAQHEDTTIGAMNDARRDAVTTALVSIIYSLEDGGITMAAVQACYLDPVRLAANLRESAPHAAEGLDPAQGVVFDAILEASCVHVVEFFTGKPDFLARTAVEERQERSTAQNEADARARDFHARYREITYKKLAKTQLFGLQLPLHQQTYKVATGFVNLTIETARPWAAGGGLSGGGPSSLARTTWTRLEDLITERTRVLMEGPAGSGKTTLLQQLTLHQLDRHANDRLLSRPGSVPFFLRLREFVQTDRIALPNPNEFVNAVAPPLVGALPGWELDLLATGRALVLVDGVDEVPEQFRAAALDWISDIVTTYPLAHYIITSRAPAVKETWRRRLRDEGFTTVSIEPMNRGQVSAFIKRWHTAAAEQSPADAADLMACSTSMHEALDARRGITHLAKTPLLCAMICALHRADNRALPCGRTALYERALYMFLESRDEQQGIATIKSHFTRSQLEVFLTELAFWMCLEKRRTMPRETAKRHIGDLLPRLQMDAAADEAVDAETMLSYLMEPSRTRRWTSWSSATPACRTTSRRSGSSSASTWTSCSTTPTTRCTTTSRSWRSARPRTTRSGRTGCWTG</sequence>
<dbReference type="InterPro" id="IPR007111">
    <property type="entry name" value="NACHT_NTPase"/>
</dbReference>
<dbReference type="SUPFAM" id="SSF52540">
    <property type="entry name" value="P-loop containing nucleoside triphosphate hydrolases"/>
    <property type="match status" value="1"/>
</dbReference>